<accession>A0A839DT61</accession>
<dbReference type="RefSeq" id="WP_182543137.1">
    <property type="nucleotide sequence ID" value="NZ_JACGWZ010000001.1"/>
</dbReference>
<sequence>MARDLPAQNSVQQTPGRIAQHTMTMLDGGEHAGMEISYTNGSACRPRPV</sequence>
<keyword evidence="2" id="KW-1185">Reference proteome</keyword>
<evidence type="ECO:0000313" key="1">
    <source>
        <dbReference type="EMBL" id="MBA8823939.1"/>
    </source>
</evidence>
<proteinExistence type="predicted"/>
<evidence type="ECO:0000313" key="2">
    <source>
        <dbReference type="Proteomes" id="UP000569329"/>
    </source>
</evidence>
<comment type="caution">
    <text evidence="1">The sequence shown here is derived from an EMBL/GenBank/DDBJ whole genome shotgun (WGS) entry which is preliminary data.</text>
</comment>
<dbReference type="Proteomes" id="UP000569329">
    <property type="component" value="Unassembled WGS sequence"/>
</dbReference>
<protein>
    <submittedName>
        <fullName evidence="1">Uncharacterized protein</fullName>
    </submittedName>
</protein>
<reference evidence="1 2" key="1">
    <citation type="submission" date="2020-07" db="EMBL/GenBank/DDBJ databases">
        <title>Sequencing the genomes of 1000 actinobacteria strains.</title>
        <authorList>
            <person name="Klenk H.-P."/>
        </authorList>
    </citation>
    <scope>NUCLEOTIDE SEQUENCE [LARGE SCALE GENOMIC DNA]</scope>
    <source>
        <strain evidence="1 2">DSM 45975</strain>
    </source>
</reference>
<dbReference type="AlphaFoldDB" id="A0A839DT61"/>
<dbReference type="EMBL" id="JACGWZ010000001">
    <property type="protein sequence ID" value="MBA8823939.1"/>
    <property type="molecule type" value="Genomic_DNA"/>
</dbReference>
<gene>
    <name evidence="1" type="ORF">FHX42_001268</name>
</gene>
<name>A0A839DT61_9PSEU</name>
<organism evidence="1 2">
    <name type="scientific">Halosaccharopolyspora lacisalsi</name>
    <dbReference type="NCBI Taxonomy" id="1000566"/>
    <lineage>
        <taxon>Bacteria</taxon>
        <taxon>Bacillati</taxon>
        <taxon>Actinomycetota</taxon>
        <taxon>Actinomycetes</taxon>
        <taxon>Pseudonocardiales</taxon>
        <taxon>Pseudonocardiaceae</taxon>
        <taxon>Halosaccharopolyspora</taxon>
    </lineage>
</organism>